<name>A0A9W8A912_9FUNG</name>
<sequence length="246" mass="26299">MKPIYPCPRGSALPKCGYPYPDYSLSSPISKDGIPHAPLCHHKLPYASPVAEFLAGETINMEFDPEGAPHGGGHCEFSLSYDGGSTFISILTILRTCFQDGFVVDVPIPQTAPASNQVVLAWTWVNAVGNREFYMTCSDIAIMGAPRGMLTGPVMLTPNYGDGPAIPEFSTGDDGSGYYKERKDTVVYIPPETDVAEKGMDEVKVNNSTDPGRVNSSRSAVNDASAGPQSEEMASTRLSAGTAPRR</sequence>
<organism evidence="2 3">
    <name type="scientific">Tieghemiomyces parasiticus</name>
    <dbReference type="NCBI Taxonomy" id="78921"/>
    <lineage>
        <taxon>Eukaryota</taxon>
        <taxon>Fungi</taxon>
        <taxon>Fungi incertae sedis</taxon>
        <taxon>Zoopagomycota</taxon>
        <taxon>Kickxellomycotina</taxon>
        <taxon>Dimargaritomycetes</taxon>
        <taxon>Dimargaritales</taxon>
        <taxon>Dimargaritaceae</taxon>
        <taxon>Tieghemiomyces</taxon>
    </lineage>
</organism>
<comment type="caution">
    <text evidence="2">The sequence shown here is derived from an EMBL/GenBank/DDBJ whole genome shotgun (WGS) entry which is preliminary data.</text>
</comment>
<keyword evidence="3" id="KW-1185">Reference proteome</keyword>
<evidence type="ECO:0000313" key="2">
    <source>
        <dbReference type="EMBL" id="KAJ1925767.1"/>
    </source>
</evidence>
<reference evidence="2" key="1">
    <citation type="submission" date="2022-07" db="EMBL/GenBank/DDBJ databases">
        <title>Phylogenomic reconstructions and comparative analyses of Kickxellomycotina fungi.</title>
        <authorList>
            <person name="Reynolds N.K."/>
            <person name="Stajich J.E."/>
            <person name="Barry K."/>
            <person name="Grigoriev I.V."/>
            <person name="Crous P."/>
            <person name="Smith M.E."/>
        </authorList>
    </citation>
    <scope>NUCLEOTIDE SEQUENCE</scope>
    <source>
        <strain evidence="2">RSA 861</strain>
    </source>
</reference>
<feature type="compositionally biased region" description="Polar residues" evidence="1">
    <location>
        <begin position="205"/>
        <end position="222"/>
    </location>
</feature>
<evidence type="ECO:0000313" key="3">
    <source>
        <dbReference type="Proteomes" id="UP001150569"/>
    </source>
</evidence>
<feature type="region of interest" description="Disordered" evidence="1">
    <location>
        <begin position="196"/>
        <end position="246"/>
    </location>
</feature>
<dbReference type="Gene3D" id="2.70.50.70">
    <property type="match status" value="1"/>
</dbReference>
<dbReference type="Proteomes" id="UP001150569">
    <property type="component" value="Unassembled WGS sequence"/>
</dbReference>
<protein>
    <recommendedName>
        <fullName evidence="4">Lytic polysaccharide monooxygenase</fullName>
    </recommendedName>
</protein>
<evidence type="ECO:0000256" key="1">
    <source>
        <dbReference type="SAM" id="MobiDB-lite"/>
    </source>
</evidence>
<dbReference type="AlphaFoldDB" id="A0A9W8A912"/>
<gene>
    <name evidence="2" type="ORF">IWQ60_004361</name>
</gene>
<dbReference type="PANTHER" id="PTHR36182">
    <property type="entry name" value="PROTEIN, PUTATIVE (AFU_ORTHOLOGUE AFUA_6G10930)-RELATED"/>
    <property type="match status" value="1"/>
</dbReference>
<dbReference type="OrthoDB" id="2342176at2759"/>
<dbReference type="PANTHER" id="PTHR36182:SF1">
    <property type="entry name" value="PROTEIN, PUTATIVE (AFU_ORTHOLOGUE AFUA_6G10930)-RELATED"/>
    <property type="match status" value="1"/>
</dbReference>
<proteinExistence type="predicted"/>
<evidence type="ECO:0008006" key="4">
    <source>
        <dbReference type="Google" id="ProtNLM"/>
    </source>
</evidence>
<accession>A0A9W8A912</accession>
<dbReference type="EMBL" id="JANBPT010000209">
    <property type="protein sequence ID" value="KAJ1925767.1"/>
    <property type="molecule type" value="Genomic_DNA"/>
</dbReference>